<proteinExistence type="inferred from homology"/>
<evidence type="ECO:0000256" key="3">
    <source>
        <dbReference type="ARBA" id="ARBA00023002"/>
    </source>
</evidence>
<dbReference type="GO" id="GO:0016628">
    <property type="term" value="F:oxidoreductase activity, acting on the CH-CH group of donors, NAD or NADP as acceptor"/>
    <property type="evidence" value="ECO:0007669"/>
    <property type="project" value="UniProtKB-ARBA"/>
</dbReference>
<dbReference type="EMBL" id="JAMOIM010000007">
    <property type="protein sequence ID" value="MCW6508878.1"/>
    <property type="molecule type" value="Genomic_DNA"/>
</dbReference>
<gene>
    <name evidence="5" type="ORF">M8523_12690</name>
</gene>
<feature type="domain" description="NADH:flavin oxidoreductase/NADH oxidase N-terminal" evidence="4">
    <location>
        <begin position="7"/>
        <end position="344"/>
    </location>
</feature>
<protein>
    <submittedName>
        <fullName evidence="5">Alkene reductase</fullName>
    </submittedName>
</protein>
<accession>A0AA41YXL3</accession>
<dbReference type="FunFam" id="3.20.20.70:FF:000059">
    <property type="entry name" value="N-ethylmaleimide reductase, FMN-linked"/>
    <property type="match status" value="1"/>
</dbReference>
<evidence type="ECO:0000313" key="5">
    <source>
        <dbReference type="EMBL" id="MCW6508878.1"/>
    </source>
</evidence>
<dbReference type="AlphaFoldDB" id="A0AA41YXL3"/>
<sequence>MSQVLSLHDPVRIGGLDLPNRVIMAPLTRSRAGAAGVPGALNVEYYVQRASAGLIITEATNVGPLSCAFEYAPGIWRPDQVAGWHAVAEAVHSNGGHMFLQLWHGGRVSAKGLLDGREPVSPSGVNDDLDALEVWAQLANGHYVNIKATPSRALSTGEVEAVIEEYRVAAVNAKAAGFDGIEIHAANGYLPHQFLSSATNQRTDRYGGSVENRVRFLHDIVDAAISAFPPDRVGVRLSPYAPYNHALDDNPPATYSHAAAMLQAKGLGYIHLADTAAFATGKPAMPQILRDVKPHFKGSIIVNGGISPAVAARMIADGSADAIAFGRLFIANPDLPERIRIGADLNEFAYDTAYGGGAHGYTDYAKLNGR</sequence>
<dbReference type="PANTHER" id="PTHR22893:SF91">
    <property type="entry name" value="NADPH DEHYDROGENASE 2-RELATED"/>
    <property type="match status" value="1"/>
</dbReference>
<dbReference type="Proteomes" id="UP001165667">
    <property type="component" value="Unassembled WGS sequence"/>
</dbReference>
<dbReference type="Pfam" id="PF00724">
    <property type="entry name" value="Oxidored_FMN"/>
    <property type="match status" value="1"/>
</dbReference>
<evidence type="ECO:0000256" key="2">
    <source>
        <dbReference type="ARBA" id="ARBA00005979"/>
    </source>
</evidence>
<evidence type="ECO:0000256" key="1">
    <source>
        <dbReference type="ARBA" id="ARBA00001917"/>
    </source>
</evidence>
<name>A0AA41YXL3_9HYPH</name>
<comment type="cofactor">
    <cofactor evidence="1">
        <name>FMN</name>
        <dbReference type="ChEBI" id="CHEBI:58210"/>
    </cofactor>
</comment>
<dbReference type="GO" id="GO:0005829">
    <property type="term" value="C:cytosol"/>
    <property type="evidence" value="ECO:0007669"/>
    <property type="project" value="TreeGrafter"/>
</dbReference>
<dbReference type="CDD" id="cd02933">
    <property type="entry name" value="OYE_like_FMN"/>
    <property type="match status" value="1"/>
</dbReference>
<dbReference type="InterPro" id="IPR045247">
    <property type="entry name" value="Oye-like"/>
</dbReference>
<evidence type="ECO:0000259" key="4">
    <source>
        <dbReference type="Pfam" id="PF00724"/>
    </source>
</evidence>
<dbReference type="InterPro" id="IPR013785">
    <property type="entry name" value="Aldolase_TIM"/>
</dbReference>
<dbReference type="SUPFAM" id="SSF51395">
    <property type="entry name" value="FMN-linked oxidoreductases"/>
    <property type="match status" value="1"/>
</dbReference>
<dbReference type="RefSeq" id="WP_282585242.1">
    <property type="nucleotide sequence ID" value="NZ_JAMOIM010000007.1"/>
</dbReference>
<comment type="similarity">
    <text evidence="2">Belongs to the NADH:flavin oxidoreductase/NADH oxidase family.</text>
</comment>
<evidence type="ECO:0000313" key="6">
    <source>
        <dbReference type="Proteomes" id="UP001165667"/>
    </source>
</evidence>
<dbReference type="InterPro" id="IPR001155">
    <property type="entry name" value="OxRdtase_FMN_N"/>
</dbReference>
<organism evidence="5 6">
    <name type="scientific">Lichenifustis flavocetrariae</name>
    <dbReference type="NCBI Taxonomy" id="2949735"/>
    <lineage>
        <taxon>Bacteria</taxon>
        <taxon>Pseudomonadati</taxon>
        <taxon>Pseudomonadota</taxon>
        <taxon>Alphaproteobacteria</taxon>
        <taxon>Hyphomicrobiales</taxon>
        <taxon>Lichenihabitantaceae</taxon>
        <taxon>Lichenifustis</taxon>
    </lineage>
</organism>
<keyword evidence="6" id="KW-1185">Reference proteome</keyword>
<dbReference type="Gene3D" id="3.20.20.70">
    <property type="entry name" value="Aldolase class I"/>
    <property type="match status" value="1"/>
</dbReference>
<comment type="caution">
    <text evidence="5">The sequence shown here is derived from an EMBL/GenBank/DDBJ whole genome shotgun (WGS) entry which is preliminary data.</text>
</comment>
<dbReference type="GO" id="GO:0010181">
    <property type="term" value="F:FMN binding"/>
    <property type="evidence" value="ECO:0007669"/>
    <property type="project" value="InterPro"/>
</dbReference>
<reference evidence="5" key="1">
    <citation type="submission" date="2022-05" db="EMBL/GenBank/DDBJ databases">
        <authorList>
            <person name="Pankratov T."/>
        </authorList>
    </citation>
    <scope>NUCLEOTIDE SEQUENCE</scope>
    <source>
        <strain evidence="5">BP6-180914</strain>
    </source>
</reference>
<keyword evidence="3" id="KW-0560">Oxidoreductase</keyword>
<dbReference type="PANTHER" id="PTHR22893">
    <property type="entry name" value="NADH OXIDOREDUCTASE-RELATED"/>
    <property type="match status" value="1"/>
</dbReference>